<organism evidence="1">
    <name type="scientific">Arundo donax</name>
    <name type="common">Giant reed</name>
    <name type="synonym">Donax arundinaceus</name>
    <dbReference type="NCBI Taxonomy" id="35708"/>
    <lineage>
        <taxon>Eukaryota</taxon>
        <taxon>Viridiplantae</taxon>
        <taxon>Streptophyta</taxon>
        <taxon>Embryophyta</taxon>
        <taxon>Tracheophyta</taxon>
        <taxon>Spermatophyta</taxon>
        <taxon>Magnoliopsida</taxon>
        <taxon>Liliopsida</taxon>
        <taxon>Poales</taxon>
        <taxon>Poaceae</taxon>
        <taxon>PACMAD clade</taxon>
        <taxon>Arundinoideae</taxon>
        <taxon>Arundineae</taxon>
        <taxon>Arundo</taxon>
    </lineage>
</organism>
<reference evidence="1" key="2">
    <citation type="journal article" date="2015" name="Data Brief">
        <title>Shoot transcriptome of the giant reed, Arundo donax.</title>
        <authorList>
            <person name="Barrero R.A."/>
            <person name="Guerrero F.D."/>
            <person name="Moolhuijzen P."/>
            <person name="Goolsby J.A."/>
            <person name="Tidwell J."/>
            <person name="Bellgard S.E."/>
            <person name="Bellgard M.I."/>
        </authorList>
    </citation>
    <scope>NUCLEOTIDE SEQUENCE</scope>
    <source>
        <tissue evidence="1">Shoot tissue taken approximately 20 cm above the soil surface</tissue>
    </source>
</reference>
<name>A0A0A9C257_ARUDO</name>
<evidence type="ECO:0000313" key="1">
    <source>
        <dbReference type="EMBL" id="JAD68548.1"/>
    </source>
</evidence>
<sequence length="21" mass="2355">MTRLYHCHTGIEGYGVTCSII</sequence>
<accession>A0A0A9C257</accession>
<dbReference type="EMBL" id="GBRH01229347">
    <property type="protein sequence ID" value="JAD68548.1"/>
    <property type="molecule type" value="Transcribed_RNA"/>
</dbReference>
<reference evidence="1" key="1">
    <citation type="submission" date="2014-09" db="EMBL/GenBank/DDBJ databases">
        <authorList>
            <person name="Magalhaes I.L.F."/>
            <person name="Oliveira U."/>
            <person name="Santos F.R."/>
            <person name="Vidigal T.H.D.A."/>
            <person name="Brescovit A.D."/>
            <person name="Santos A.J."/>
        </authorList>
    </citation>
    <scope>NUCLEOTIDE SEQUENCE</scope>
    <source>
        <tissue evidence="1">Shoot tissue taken approximately 20 cm above the soil surface</tissue>
    </source>
</reference>
<protein>
    <submittedName>
        <fullName evidence="1">Uncharacterized protein</fullName>
    </submittedName>
</protein>
<proteinExistence type="predicted"/>
<dbReference type="AlphaFoldDB" id="A0A0A9C257"/>